<name>A0A2T1C2C6_9CYAN</name>
<keyword evidence="3" id="KW-1185">Reference proteome</keyword>
<dbReference type="RefSeq" id="WP_106289261.1">
    <property type="nucleotide sequence ID" value="NZ_CAWNTC010000081.1"/>
</dbReference>
<proteinExistence type="predicted"/>
<protein>
    <recommendedName>
        <fullName evidence="1">Microcin J25-processing protein McjB C-terminal domain-containing protein</fullName>
    </recommendedName>
</protein>
<sequence>MRKLRKIWQISMGDRWLLLQATLLLTLVRLSLWLLPFKIWRSLLAESTTFPVTPQLPVGKITWAVNLVSSQMPGGVKCLARALTTHVLMTQYGHIPKLKIGVAKGGEGQLEAHAWVENPEGKIVIGWLEDIGRYLPLPSLQMVNKF</sequence>
<dbReference type="InterPro" id="IPR053521">
    <property type="entry name" value="McjB-like"/>
</dbReference>
<evidence type="ECO:0000259" key="1">
    <source>
        <dbReference type="Pfam" id="PF13471"/>
    </source>
</evidence>
<reference evidence="2 3" key="2">
    <citation type="submission" date="2018-03" db="EMBL/GenBank/DDBJ databases">
        <title>The ancient ancestry and fast evolution of plastids.</title>
        <authorList>
            <person name="Moore K.R."/>
            <person name="Magnabosco C."/>
            <person name="Momper L."/>
            <person name="Gold D.A."/>
            <person name="Bosak T."/>
            <person name="Fournier G.P."/>
        </authorList>
    </citation>
    <scope>NUCLEOTIDE SEQUENCE [LARGE SCALE GENOMIC DNA]</scope>
    <source>
        <strain evidence="2 3">CCAP 1448/3</strain>
    </source>
</reference>
<dbReference type="Proteomes" id="UP000238762">
    <property type="component" value="Unassembled WGS sequence"/>
</dbReference>
<comment type="caution">
    <text evidence="2">The sequence shown here is derived from an EMBL/GenBank/DDBJ whole genome shotgun (WGS) entry which is preliminary data.</text>
</comment>
<gene>
    <name evidence="2" type="ORF">C7B64_13910</name>
</gene>
<evidence type="ECO:0000313" key="3">
    <source>
        <dbReference type="Proteomes" id="UP000238762"/>
    </source>
</evidence>
<organism evidence="2 3">
    <name type="scientific">Merismopedia glauca CCAP 1448/3</name>
    <dbReference type="NCBI Taxonomy" id="1296344"/>
    <lineage>
        <taxon>Bacteria</taxon>
        <taxon>Bacillati</taxon>
        <taxon>Cyanobacteriota</taxon>
        <taxon>Cyanophyceae</taxon>
        <taxon>Synechococcales</taxon>
        <taxon>Merismopediaceae</taxon>
        <taxon>Merismopedia</taxon>
    </lineage>
</organism>
<dbReference type="Pfam" id="PF13471">
    <property type="entry name" value="Transglut_core3"/>
    <property type="match status" value="1"/>
</dbReference>
<dbReference type="NCBIfam" id="NF033537">
    <property type="entry name" value="lasso_biosyn_B2"/>
    <property type="match status" value="1"/>
</dbReference>
<reference evidence="2 3" key="1">
    <citation type="submission" date="2018-02" db="EMBL/GenBank/DDBJ databases">
        <authorList>
            <person name="Cohen D.B."/>
            <person name="Kent A.D."/>
        </authorList>
    </citation>
    <scope>NUCLEOTIDE SEQUENCE [LARGE SCALE GENOMIC DNA]</scope>
    <source>
        <strain evidence="2 3">CCAP 1448/3</strain>
    </source>
</reference>
<evidence type="ECO:0000313" key="2">
    <source>
        <dbReference type="EMBL" id="PSB02273.1"/>
    </source>
</evidence>
<dbReference type="AlphaFoldDB" id="A0A2T1C2C6"/>
<dbReference type="OrthoDB" id="466469at2"/>
<dbReference type="EMBL" id="PVWJ01000066">
    <property type="protein sequence ID" value="PSB02273.1"/>
    <property type="molecule type" value="Genomic_DNA"/>
</dbReference>
<dbReference type="InterPro" id="IPR032708">
    <property type="entry name" value="McjB_C"/>
</dbReference>
<accession>A0A2T1C2C6</accession>
<feature type="domain" description="Microcin J25-processing protein McjB C-terminal" evidence="1">
    <location>
        <begin position="23"/>
        <end position="136"/>
    </location>
</feature>